<dbReference type="AlphaFoldDB" id="A0A0F8YCW2"/>
<reference evidence="1" key="1">
    <citation type="journal article" date="2015" name="Nature">
        <title>Complex archaea that bridge the gap between prokaryotes and eukaryotes.</title>
        <authorList>
            <person name="Spang A."/>
            <person name="Saw J.H."/>
            <person name="Jorgensen S.L."/>
            <person name="Zaremba-Niedzwiedzka K."/>
            <person name="Martijn J."/>
            <person name="Lind A.E."/>
            <person name="van Eijk R."/>
            <person name="Schleper C."/>
            <person name="Guy L."/>
            <person name="Ettema T.J."/>
        </authorList>
    </citation>
    <scope>NUCLEOTIDE SEQUENCE</scope>
</reference>
<name>A0A0F8YCW2_9ZZZZ</name>
<gene>
    <name evidence="1" type="ORF">LCGC14_2834860</name>
</gene>
<proteinExistence type="predicted"/>
<comment type="caution">
    <text evidence="1">The sequence shown here is derived from an EMBL/GenBank/DDBJ whole genome shotgun (WGS) entry which is preliminary data.</text>
</comment>
<organism evidence="1">
    <name type="scientific">marine sediment metagenome</name>
    <dbReference type="NCBI Taxonomy" id="412755"/>
    <lineage>
        <taxon>unclassified sequences</taxon>
        <taxon>metagenomes</taxon>
        <taxon>ecological metagenomes</taxon>
    </lineage>
</organism>
<sequence length="73" mass="8613">MKFTQEFEIPDNRFDEMKARFLTSVKMPLNEDGSDKYTFKELHRQYCIRQTKIECANGKLRMDASASDTIEIT</sequence>
<evidence type="ECO:0000313" key="1">
    <source>
        <dbReference type="EMBL" id="KKK79302.1"/>
    </source>
</evidence>
<protein>
    <submittedName>
        <fullName evidence="1">Uncharacterized protein</fullName>
    </submittedName>
</protein>
<accession>A0A0F8YCW2</accession>
<dbReference type="EMBL" id="LAZR01054091">
    <property type="protein sequence ID" value="KKK79302.1"/>
    <property type="molecule type" value="Genomic_DNA"/>
</dbReference>